<dbReference type="InterPro" id="IPR007138">
    <property type="entry name" value="ABM_dom"/>
</dbReference>
<accession>A0A3A3Z195</accession>
<dbReference type="RefSeq" id="WP_119949742.1">
    <property type="nucleotide sequence ID" value="NZ_QZEZ01000002.1"/>
</dbReference>
<dbReference type="AlphaFoldDB" id="A0A3A3Z195"/>
<keyword evidence="3" id="KW-0503">Monooxygenase</keyword>
<dbReference type="InterPro" id="IPR011008">
    <property type="entry name" value="Dimeric_a/b-barrel"/>
</dbReference>
<sequence length="136" mass="13899">MLVVTRYAVAPEGAAAFLAEAREVLDVLAAQAGCEGGEVGRATDDPGLWTLATRWAGVGAYRRALSAYDVRVRAVPLLSRALDEPTAYEVLDRRPEPAAGTTARAADAGTVGVGRASAPHVPTDLDGAGGTPSAGR</sequence>
<proteinExistence type="predicted"/>
<comment type="caution">
    <text evidence="3">The sequence shown here is derived from an EMBL/GenBank/DDBJ whole genome shotgun (WGS) entry which is preliminary data.</text>
</comment>
<dbReference type="Proteomes" id="UP000265614">
    <property type="component" value="Unassembled WGS sequence"/>
</dbReference>
<name>A0A3A3Z195_9ACTN</name>
<evidence type="ECO:0000313" key="4">
    <source>
        <dbReference type="Proteomes" id="UP000265614"/>
    </source>
</evidence>
<gene>
    <name evidence="3" type="ORF">D5H78_07310</name>
</gene>
<feature type="compositionally biased region" description="Gly residues" evidence="1">
    <location>
        <begin position="127"/>
        <end position="136"/>
    </location>
</feature>
<evidence type="ECO:0000256" key="1">
    <source>
        <dbReference type="SAM" id="MobiDB-lite"/>
    </source>
</evidence>
<feature type="domain" description="ABM" evidence="2">
    <location>
        <begin position="1"/>
        <end position="91"/>
    </location>
</feature>
<dbReference type="Gene3D" id="3.30.70.100">
    <property type="match status" value="1"/>
</dbReference>
<dbReference type="EMBL" id="QZEZ01000002">
    <property type="protein sequence ID" value="RJK97025.1"/>
    <property type="molecule type" value="Genomic_DNA"/>
</dbReference>
<dbReference type="OrthoDB" id="5193042at2"/>
<reference evidence="3 4" key="1">
    <citation type="submission" date="2018-09" db="EMBL/GenBank/DDBJ databases">
        <title>YIM 75000 draft genome.</title>
        <authorList>
            <person name="Tang S."/>
            <person name="Feng Y."/>
        </authorList>
    </citation>
    <scope>NUCLEOTIDE SEQUENCE [LARGE SCALE GENOMIC DNA]</scope>
    <source>
        <strain evidence="3 4">YIM 75000</strain>
    </source>
</reference>
<evidence type="ECO:0000259" key="2">
    <source>
        <dbReference type="PROSITE" id="PS51725"/>
    </source>
</evidence>
<feature type="compositionally biased region" description="Low complexity" evidence="1">
    <location>
        <begin position="98"/>
        <end position="116"/>
    </location>
</feature>
<dbReference type="SUPFAM" id="SSF54909">
    <property type="entry name" value="Dimeric alpha+beta barrel"/>
    <property type="match status" value="1"/>
</dbReference>
<keyword evidence="4" id="KW-1185">Reference proteome</keyword>
<keyword evidence="3" id="KW-0560">Oxidoreductase</keyword>
<dbReference type="PROSITE" id="PS51725">
    <property type="entry name" value="ABM"/>
    <property type="match status" value="1"/>
</dbReference>
<protein>
    <submittedName>
        <fullName evidence="3">Antibiotic biosynthesis monooxygenase</fullName>
    </submittedName>
</protein>
<organism evidence="3 4">
    <name type="scientific">Vallicoccus soli</name>
    <dbReference type="NCBI Taxonomy" id="2339232"/>
    <lineage>
        <taxon>Bacteria</taxon>
        <taxon>Bacillati</taxon>
        <taxon>Actinomycetota</taxon>
        <taxon>Actinomycetes</taxon>
        <taxon>Motilibacterales</taxon>
        <taxon>Vallicoccaceae</taxon>
        <taxon>Vallicoccus</taxon>
    </lineage>
</organism>
<feature type="region of interest" description="Disordered" evidence="1">
    <location>
        <begin position="92"/>
        <end position="136"/>
    </location>
</feature>
<evidence type="ECO:0000313" key="3">
    <source>
        <dbReference type="EMBL" id="RJK97025.1"/>
    </source>
</evidence>
<dbReference type="GO" id="GO:0004497">
    <property type="term" value="F:monooxygenase activity"/>
    <property type="evidence" value="ECO:0007669"/>
    <property type="project" value="UniProtKB-KW"/>
</dbReference>
<dbReference type="Pfam" id="PF03992">
    <property type="entry name" value="ABM"/>
    <property type="match status" value="1"/>
</dbReference>